<reference evidence="2" key="1">
    <citation type="submission" date="2022-06" db="EMBL/GenBank/DDBJ databases">
        <title>Complete genome sequences of two strains of the flax pathogen Septoria linicola.</title>
        <authorList>
            <person name="Lapalu N."/>
            <person name="Simon A."/>
            <person name="Demenou B."/>
            <person name="Paumier D."/>
            <person name="Guillot M.-P."/>
            <person name="Gout L."/>
            <person name="Valade R."/>
        </authorList>
    </citation>
    <scope>NUCLEOTIDE SEQUENCE</scope>
    <source>
        <strain evidence="2">SE15195</strain>
    </source>
</reference>
<dbReference type="EMBL" id="CP099429">
    <property type="protein sequence ID" value="USW59425.1"/>
    <property type="molecule type" value="Genomic_DNA"/>
</dbReference>
<accession>A0A9Q9B704</accession>
<sequence>MPSLTQLAFAILLCLSCAFAAPINHEKRHPAPLNWGGWGGNGDGLGSLGGWIFGGKFPVKRDDDDLNRRHPAASVAGYLAAFPVRRRDAAAGLAKRDPVRMKWGSFGSDCDGLGSLGGWIFGNKFPIRRSPTAAEVEA</sequence>
<dbReference type="Proteomes" id="UP001056384">
    <property type="component" value="Chromosome 12"/>
</dbReference>
<evidence type="ECO:0000313" key="2">
    <source>
        <dbReference type="EMBL" id="USW59425.1"/>
    </source>
</evidence>
<feature type="chain" id="PRO_5040470525" evidence="1">
    <location>
        <begin position="21"/>
        <end position="138"/>
    </location>
</feature>
<dbReference type="AlphaFoldDB" id="A0A9Q9B704"/>
<keyword evidence="3" id="KW-1185">Reference proteome</keyword>
<name>A0A9Q9B704_9PEZI</name>
<protein>
    <submittedName>
        <fullName evidence="2">Uncharacterized protein</fullName>
    </submittedName>
</protein>
<evidence type="ECO:0000313" key="3">
    <source>
        <dbReference type="Proteomes" id="UP001056384"/>
    </source>
</evidence>
<organism evidence="2 3">
    <name type="scientific">Septoria linicola</name>
    <dbReference type="NCBI Taxonomy" id="215465"/>
    <lineage>
        <taxon>Eukaryota</taxon>
        <taxon>Fungi</taxon>
        <taxon>Dikarya</taxon>
        <taxon>Ascomycota</taxon>
        <taxon>Pezizomycotina</taxon>
        <taxon>Dothideomycetes</taxon>
        <taxon>Dothideomycetidae</taxon>
        <taxon>Mycosphaerellales</taxon>
        <taxon>Mycosphaerellaceae</taxon>
        <taxon>Septoria</taxon>
    </lineage>
</organism>
<proteinExistence type="predicted"/>
<evidence type="ECO:0000256" key="1">
    <source>
        <dbReference type="SAM" id="SignalP"/>
    </source>
</evidence>
<feature type="signal peptide" evidence="1">
    <location>
        <begin position="1"/>
        <end position="20"/>
    </location>
</feature>
<keyword evidence="1" id="KW-0732">Signal</keyword>
<gene>
    <name evidence="2" type="ORF">Slin15195_G127440</name>
</gene>